<organism evidence="2 3">
    <name type="scientific">Candidatus Magasanikbacteria bacterium RIFOXYC2_FULL_42_28</name>
    <dbReference type="NCBI Taxonomy" id="1798704"/>
    <lineage>
        <taxon>Bacteria</taxon>
        <taxon>Candidatus Magasanikiibacteriota</taxon>
    </lineage>
</organism>
<dbReference type="AlphaFoldDB" id="A0A1F6NY72"/>
<reference evidence="2 3" key="1">
    <citation type="journal article" date="2016" name="Nat. Commun.">
        <title>Thousands of microbial genomes shed light on interconnected biogeochemical processes in an aquifer system.</title>
        <authorList>
            <person name="Anantharaman K."/>
            <person name="Brown C.T."/>
            <person name="Hug L.A."/>
            <person name="Sharon I."/>
            <person name="Castelle C.J."/>
            <person name="Probst A.J."/>
            <person name="Thomas B.C."/>
            <person name="Singh A."/>
            <person name="Wilkins M.J."/>
            <person name="Karaoz U."/>
            <person name="Brodie E.L."/>
            <person name="Williams K.H."/>
            <person name="Hubbard S.S."/>
            <person name="Banfield J.F."/>
        </authorList>
    </citation>
    <scope>NUCLEOTIDE SEQUENCE [LARGE SCALE GENOMIC DNA]</scope>
</reference>
<accession>A0A1F6NY72</accession>
<protein>
    <recommendedName>
        <fullName evidence="1">Glycosyltransferase 2-like domain-containing protein</fullName>
    </recommendedName>
</protein>
<dbReference type="Gene3D" id="3.90.550.10">
    <property type="entry name" value="Spore Coat Polysaccharide Biosynthesis Protein SpsA, Chain A"/>
    <property type="match status" value="1"/>
</dbReference>
<proteinExistence type="predicted"/>
<dbReference type="STRING" id="1798704.A3J93_01085"/>
<comment type="caution">
    <text evidence="2">The sequence shown here is derived from an EMBL/GenBank/DDBJ whole genome shotgun (WGS) entry which is preliminary data.</text>
</comment>
<name>A0A1F6NY72_9BACT</name>
<dbReference type="SUPFAM" id="SSF53448">
    <property type="entry name" value="Nucleotide-diphospho-sugar transferases"/>
    <property type="match status" value="1"/>
</dbReference>
<dbReference type="InterPro" id="IPR029044">
    <property type="entry name" value="Nucleotide-diphossugar_trans"/>
</dbReference>
<dbReference type="PANTHER" id="PTHR43630">
    <property type="entry name" value="POLY-BETA-1,6-N-ACETYL-D-GLUCOSAMINE SYNTHASE"/>
    <property type="match status" value="1"/>
</dbReference>
<gene>
    <name evidence="2" type="ORF">A3J93_01085</name>
</gene>
<evidence type="ECO:0000313" key="2">
    <source>
        <dbReference type="EMBL" id="OGH88673.1"/>
    </source>
</evidence>
<evidence type="ECO:0000313" key="3">
    <source>
        <dbReference type="Proteomes" id="UP000177907"/>
    </source>
</evidence>
<dbReference type="PANTHER" id="PTHR43630:SF2">
    <property type="entry name" value="GLYCOSYLTRANSFERASE"/>
    <property type="match status" value="1"/>
</dbReference>
<evidence type="ECO:0000259" key="1">
    <source>
        <dbReference type="Pfam" id="PF00535"/>
    </source>
</evidence>
<feature type="domain" description="Glycosyltransferase 2-like" evidence="1">
    <location>
        <begin position="14"/>
        <end position="137"/>
    </location>
</feature>
<dbReference type="EMBL" id="MFQZ01000001">
    <property type="protein sequence ID" value="OGH88673.1"/>
    <property type="molecule type" value="Genomic_DNA"/>
</dbReference>
<sequence>MENKRQTITAHCIIKNEENFVGFAIRSVIDYVDKVLVFDTGSTDETVSIVKKITEEFPNKIVLEEKGECDKTKHSTLRQEMLEKTKTDWFMLLDGDEVWTKRGIEEAVVVLNGVDECINWLASPYYLCVGDVYHTYYKEKFDVFYNRTGFYTPRFIRNRKDIEWRGYYEQDTLYFKDTDKTVYSPKSIYFLTNHYWHLTHLSRSSKDQNVYTSGIAKNRGEKKRLTYFLIGRKINEPIPEVFINDGVRIVSLARSVYNFIILMLKQPKLIIRKIYYK</sequence>
<dbReference type="InterPro" id="IPR001173">
    <property type="entry name" value="Glyco_trans_2-like"/>
</dbReference>
<dbReference type="Proteomes" id="UP000177907">
    <property type="component" value="Unassembled WGS sequence"/>
</dbReference>
<dbReference type="Pfam" id="PF00535">
    <property type="entry name" value="Glycos_transf_2"/>
    <property type="match status" value="1"/>
</dbReference>